<sequence length="223" mass="25224">MVFSLKTNRFIKKKREQPASPSRNSDKSSYESLAPSQSPPFGNDIDSTTQRTTMSSPTSSFDERLSSSPPRTRRDSFPHLEPTLKASSSSLCLSCAVDSRCSLGTRCPNFIRHHLKTIYRPSRSNGQLSPQSSQALLVAYHVAQDEYCQARTVSEMRNSKLQRAESEVKWFETRQTNNRLLSPSNAEKMEKAEVKMQIARGELESAVIEQRARAQELFDLGRF</sequence>
<gene>
    <name evidence="2" type="ORF">Clacol_004415</name>
</gene>
<protein>
    <submittedName>
        <fullName evidence="2">Uncharacterized protein</fullName>
    </submittedName>
</protein>
<dbReference type="Proteomes" id="UP001050691">
    <property type="component" value="Unassembled WGS sequence"/>
</dbReference>
<feature type="compositionally biased region" description="Polar residues" evidence="1">
    <location>
        <begin position="30"/>
        <end position="70"/>
    </location>
</feature>
<proteinExistence type="predicted"/>
<accession>A0AAV5AAD5</accession>
<evidence type="ECO:0000313" key="2">
    <source>
        <dbReference type="EMBL" id="GJJ10189.1"/>
    </source>
</evidence>
<comment type="caution">
    <text evidence="2">The sequence shown here is derived from an EMBL/GenBank/DDBJ whole genome shotgun (WGS) entry which is preliminary data.</text>
</comment>
<dbReference type="EMBL" id="BPWL01000005">
    <property type="protein sequence ID" value="GJJ10189.1"/>
    <property type="molecule type" value="Genomic_DNA"/>
</dbReference>
<keyword evidence="3" id="KW-1185">Reference proteome</keyword>
<evidence type="ECO:0000313" key="3">
    <source>
        <dbReference type="Proteomes" id="UP001050691"/>
    </source>
</evidence>
<feature type="region of interest" description="Disordered" evidence="1">
    <location>
        <begin position="1"/>
        <end position="81"/>
    </location>
</feature>
<organism evidence="2 3">
    <name type="scientific">Clathrus columnatus</name>
    <dbReference type="NCBI Taxonomy" id="1419009"/>
    <lineage>
        <taxon>Eukaryota</taxon>
        <taxon>Fungi</taxon>
        <taxon>Dikarya</taxon>
        <taxon>Basidiomycota</taxon>
        <taxon>Agaricomycotina</taxon>
        <taxon>Agaricomycetes</taxon>
        <taxon>Phallomycetidae</taxon>
        <taxon>Phallales</taxon>
        <taxon>Clathraceae</taxon>
        <taxon>Clathrus</taxon>
    </lineage>
</organism>
<evidence type="ECO:0000256" key="1">
    <source>
        <dbReference type="SAM" id="MobiDB-lite"/>
    </source>
</evidence>
<dbReference type="AlphaFoldDB" id="A0AAV5AAD5"/>
<reference evidence="2" key="1">
    <citation type="submission" date="2021-10" db="EMBL/GenBank/DDBJ databases">
        <title>De novo Genome Assembly of Clathrus columnatus (Basidiomycota, Fungi) Using Illumina and Nanopore Sequence Data.</title>
        <authorList>
            <person name="Ogiso-Tanaka E."/>
            <person name="Itagaki H."/>
            <person name="Hosoya T."/>
            <person name="Hosaka K."/>
        </authorList>
    </citation>
    <scope>NUCLEOTIDE SEQUENCE</scope>
    <source>
        <strain evidence="2">MO-923</strain>
    </source>
</reference>
<name>A0AAV5AAD5_9AGAM</name>